<sequence length="369" mass="37539">MSTGEFSEVDHDLLADYLGGALDGTAEHAEITRLVAQDPAWAHAHALLAPALDSVRAELAGWGEPTPELPPEITERISAALAGAPPLATSTVEVAPATAAGDTGGVTPDGDSGVDDPGGDAGSEETGGKVALVPAQPLGGPRRPGGPLRPGQDRTAPSRPGRRRRRWARVAGPVALAAAAVVGLGALQLFQPRQGGEVTTDTALNDRVVSPAAPPAYSPDSVGPASTKAAPGRASAAATAPYRVIGPPQRSGTDYTPEALARMTPSIRQFSSSDDPGVGAESQERLPAPGDLTRLSEQTALSACLAEIGAEHGAGPLVFDVIDYARFQGLPALVLQFTDASGTNWAWVSGPECGVPGSGSDARYRTRVG</sequence>
<protein>
    <recommendedName>
        <fullName evidence="4">Zinc finger protein</fullName>
    </recommendedName>
</protein>
<comment type="caution">
    <text evidence="2">The sequence shown here is derived from an EMBL/GenBank/DDBJ whole genome shotgun (WGS) entry which is preliminary data.</text>
</comment>
<accession>A0ABQ4IW25</accession>
<evidence type="ECO:0000256" key="1">
    <source>
        <dbReference type="SAM" id="MobiDB-lite"/>
    </source>
</evidence>
<feature type="compositionally biased region" description="Low complexity" evidence="1">
    <location>
        <begin position="99"/>
        <end position="111"/>
    </location>
</feature>
<dbReference type="RefSeq" id="WP_203998702.1">
    <property type="nucleotide sequence ID" value="NZ_BOPB01000013.1"/>
</dbReference>
<dbReference type="Proteomes" id="UP000643165">
    <property type="component" value="Unassembled WGS sequence"/>
</dbReference>
<name>A0ABQ4IW25_9ACTN</name>
<feature type="compositionally biased region" description="Low complexity" evidence="1">
    <location>
        <begin position="137"/>
        <end position="150"/>
    </location>
</feature>
<reference evidence="2 3" key="1">
    <citation type="submission" date="2021-01" db="EMBL/GenBank/DDBJ databases">
        <title>Whole genome shotgun sequence of Verrucosispora lutea NBRC 106530.</title>
        <authorList>
            <person name="Komaki H."/>
            <person name="Tamura T."/>
        </authorList>
    </citation>
    <scope>NUCLEOTIDE SEQUENCE [LARGE SCALE GENOMIC DNA]</scope>
    <source>
        <strain evidence="2 3">NBRC 106530</strain>
    </source>
</reference>
<keyword evidence="3" id="KW-1185">Reference proteome</keyword>
<organism evidence="2 3">
    <name type="scientific">Micromonospora lutea</name>
    <dbReference type="NCBI Taxonomy" id="419825"/>
    <lineage>
        <taxon>Bacteria</taxon>
        <taxon>Bacillati</taxon>
        <taxon>Actinomycetota</taxon>
        <taxon>Actinomycetes</taxon>
        <taxon>Micromonosporales</taxon>
        <taxon>Micromonosporaceae</taxon>
        <taxon>Micromonospora</taxon>
    </lineage>
</organism>
<feature type="region of interest" description="Disordered" evidence="1">
    <location>
        <begin position="268"/>
        <end position="291"/>
    </location>
</feature>
<evidence type="ECO:0000313" key="2">
    <source>
        <dbReference type="EMBL" id="GIJ22124.1"/>
    </source>
</evidence>
<gene>
    <name evidence="2" type="ORF">Vlu01_27480</name>
</gene>
<evidence type="ECO:0008006" key="4">
    <source>
        <dbReference type="Google" id="ProtNLM"/>
    </source>
</evidence>
<feature type="region of interest" description="Disordered" evidence="1">
    <location>
        <begin position="99"/>
        <end position="166"/>
    </location>
</feature>
<evidence type="ECO:0000313" key="3">
    <source>
        <dbReference type="Proteomes" id="UP000643165"/>
    </source>
</evidence>
<dbReference type="EMBL" id="BOPB01000013">
    <property type="protein sequence ID" value="GIJ22124.1"/>
    <property type="molecule type" value="Genomic_DNA"/>
</dbReference>
<proteinExistence type="predicted"/>